<dbReference type="SUPFAM" id="SSF56801">
    <property type="entry name" value="Acetyl-CoA synthetase-like"/>
    <property type="match status" value="1"/>
</dbReference>
<dbReference type="InterPro" id="IPR042099">
    <property type="entry name" value="ANL_N_sf"/>
</dbReference>
<proteinExistence type="predicted"/>
<sequence length="482" mass="54123">MESPFPRSRLPLYRNAIDWEWFDREFPAPDVYAETIFKWPADRLRALQNERFLKVVKHGWSNPFYRRLWSSKGLEPGDIRSIDDIGKLPMFNSDDIKDSQKEAPPFGGFTGVDVREELTRNPLKVQTSGGTTGKPRPTIFGALEWEMNGLQVARSLYIQGARPGQIMQIPATCSLANLAWVHYHAAHNYLGVMPVTTGSGVVTTSLRQVETAFDFGTDIIMSFPEYLTQLAKVARDEYGRDIRELGLSFIPTYLGPDTDGALRRELEDLYGCPVYDNYGTNEISHASFEGPDKDGLYLMEDCIFIEVIDTETGEPVEPGQPGNLVATSLFRGIPPIIRFNLRDLGRIVSNGTPSALGSSFRRMDHFLGRSDDMVKIRGNNIYPMGCLSAVRSDPRTTGEWICIAEREVKDRVIRDTMTVEVEVRKDAGALDGLREHLEARLKADLGLKVAVRLVEPGALDEKANLGREGKPRRLLDLRNKAK</sequence>
<comment type="caution">
    <text evidence="2">The sequence shown here is derived from an EMBL/GenBank/DDBJ whole genome shotgun (WGS) entry which is preliminary data.</text>
</comment>
<feature type="domain" description="AMP-dependent ligase C-terminal" evidence="1">
    <location>
        <begin position="378"/>
        <end position="478"/>
    </location>
</feature>
<dbReference type="InterPro" id="IPR045851">
    <property type="entry name" value="AMP-bd_C_sf"/>
</dbReference>
<evidence type="ECO:0000313" key="3">
    <source>
        <dbReference type="Proteomes" id="UP001055804"/>
    </source>
</evidence>
<dbReference type="EMBL" id="JAMZFT010000001">
    <property type="protein sequence ID" value="MCP1335515.1"/>
    <property type="molecule type" value="Genomic_DNA"/>
</dbReference>
<dbReference type="Gene3D" id="3.30.300.30">
    <property type="match status" value="1"/>
</dbReference>
<accession>A0A9J6PCX4</accession>
<keyword evidence="3" id="KW-1185">Reference proteome</keyword>
<dbReference type="InterPro" id="IPR028154">
    <property type="entry name" value="AMP-dep_Lig_C"/>
</dbReference>
<dbReference type="PANTHER" id="PTHR43845:SF1">
    <property type="entry name" value="BLR5969 PROTEIN"/>
    <property type="match status" value="1"/>
</dbReference>
<dbReference type="PANTHER" id="PTHR43845">
    <property type="entry name" value="BLR5969 PROTEIN"/>
    <property type="match status" value="1"/>
</dbReference>
<organism evidence="2 3">
    <name type="scientific">Futiania mangrovi</name>
    <dbReference type="NCBI Taxonomy" id="2959716"/>
    <lineage>
        <taxon>Bacteria</taxon>
        <taxon>Pseudomonadati</taxon>
        <taxon>Pseudomonadota</taxon>
        <taxon>Alphaproteobacteria</taxon>
        <taxon>Futianiales</taxon>
        <taxon>Futianiaceae</taxon>
        <taxon>Futiania</taxon>
    </lineage>
</organism>
<dbReference type="AlphaFoldDB" id="A0A9J6PCX4"/>
<protein>
    <recommendedName>
        <fullName evidence="1">AMP-dependent ligase C-terminal domain-containing protein</fullName>
    </recommendedName>
</protein>
<evidence type="ECO:0000259" key="1">
    <source>
        <dbReference type="Pfam" id="PF14535"/>
    </source>
</evidence>
<dbReference type="Pfam" id="PF14535">
    <property type="entry name" value="AMP-binding_C_2"/>
    <property type="match status" value="1"/>
</dbReference>
<dbReference type="RefSeq" id="WP_269331458.1">
    <property type="nucleotide sequence ID" value="NZ_JAMZFT010000001.1"/>
</dbReference>
<dbReference type="Gene3D" id="3.40.50.12780">
    <property type="entry name" value="N-terminal domain of ligase-like"/>
    <property type="match status" value="1"/>
</dbReference>
<reference evidence="2" key="1">
    <citation type="submission" date="2022-06" db="EMBL/GenBank/DDBJ databases">
        <title>Isolation and Genomics of Futiania mangrovii gen. nov., sp. nov., a Rare and Metabolically-versatile member in the Class Alphaproteobacteria.</title>
        <authorList>
            <person name="Liu L."/>
            <person name="Huang W.-C."/>
            <person name="Pan J."/>
            <person name="Li J."/>
            <person name="Huang Y."/>
            <person name="Du H."/>
            <person name="Liu Y."/>
            <person name="Li M."/>
        </authorList>
    </citation>
    <scope>NUCLEOTIDE SEQUENCE</scope>
    <source>
        <strain evidence="2">FT118</strain>
    </source>
</reference>
<dbReference type="Proteomes" id="UP001055804">
    <property type="component" value="Unassembled WGS sequence"/>
</dbReference>
<evidence type="ECO:0000313" key="2">
    <source>
        <dbReference type="EMBL" id="MCP1335515.1"/>
    </source>
</evidence>
<name>A0A9J6PCX4_9PROT</name>
<gene>
    <name evidence="2" type="ORF">NJQ99_03745</name>
</gene>